<name>A0ABQ7FFZ2_9ACTN</name>
<evidence type="ECO:0000313" key="3">
    <source>
        <dbReference type="EMBL" id="KAF4406178.1"/>
    </source>
</evidence>
<feature type="signal peptide" evidence="2">
    <location>
        <begin position="1"/>
        <end position="20"/>
    </location>
</feature>
<dbReference type="RefSeq" id="WP_098753976.1">
    <property type="nucleotide sequence ID" value="NZ_WHPN01000381.1"/>
</dbReference>
<comment type="caution">
    <text evidence="3">The sequence shown here is derived from an EMBL/GenBank/DDBJ whole genome shotgun (WGS) entry which is preliminary data.</text>
</comment>
<gene>
    <name evidence="3" type="ORF">GCU69_26370</name>
</gene>
<protein>
    <recommendedName>
        <fullName evidence="5">Lipoprotein</fullName>
    </recommendedName>
</protein>
<dbReference type="EMBL" id="WHPN01000381">
    <property type="protein sequence ID" value="KAF4406178.1"/>
    <property type="molecule type" value="Genomic_DNA"/>
</dbReference>
<reference evidence="3 4" key="1">
    <citation type="submission" date="2019-10" db="EMBL/GenBank/DDBJ databases">
        <title>Streptomyces tenebrisbrunneis sp.nov., an endogenous actinomycete isolated from of Lycium ruthenicum.</title>
        <authorList>
            <person name="Ma L."/>
        </authorList>
    </citation>
    <scope>NUCLEOTIDE SEQUENCE [LARGE SCALE GENOMIC DNA]</scope>
    <source>
        <strain evidence="3 4">TRM 66187</strain>
    </source>
</reference>
<keyword evidence="4" id="KW-1185">Reference proteome</keyword>
<keyword evidence="2" id="KW-0732">Signal</keyword>
<dbReference type="PROSITE" id="PS51257">
    <property type="entry name" value="PROKAR_LIPOPROTEIN"/>
    <property type="match status" value="1"/>
</dbReference>
<evidence type="ECO:0000256" key="1">
    <source>
        <dbReference type="SAM" id="MobiDB-lite"/>
    </source>
</evidence>
<accession>A0ABQ7FFZ2</accession>
<sequence>MKKTLSAAAAGACAAVLLTACGSGESGDSGKIEGADSSPSASASASSPGRDRPKIELPEDIQLVFEDTKTGDPVKDAVLADSAERIRAMDAAIVNADPDSPAVLFYSHRVAQASAQKSIKWYKDEGYSLTGTFRYYDREVSFDDDKTAVVTYCGDESKGFAKERDSGKVLKTPVRKTSYVRYVARQKKNADGVWQTSHMRTERGAEACQP</sequence>
<evidence type="ECO:0000256" key="2">
    <source>
        <dbReference type="SAM" id="SignalP"/>
    </source>
</evidence>
<dbReference type="Proteomes" id="UP000621266">
    <property type="component" value="Unassembled WGS sequence"/>
</dbReference>
<organism evidence="3 4">
    <name type="scientific">Streptomyces lycii</name>
    <dbReference type="NCBI Taxonomy" id="2654337"/>
    <lineage>
        <taxon>Bacteria</taxon>
        <taxon>Bacillati</taxon>
        <taxon>Actinomycetota</taxon>
        <taxon>Actinomycetes</taxon>
        <taxon>Kitasatosporales</taxon>
        <taxon>Streptomycetaceae</taxon>
        <taxon>Streptomyces</taxon>
    </lineage>
</organism>
<proteinExistence type="predicted"/>
<feature type="region of interest" description="Disordered" evidence="1">
    <location>
        <begin position="24"/>
        <end position="56"/>
    </location>
</feature>
<evidence type="ECO:0000313" key="4">
    <source>
        <dbReference type="Proteomes" id="UP000621266"/>
    </source>
</evidence>
<feature type="chain" id="PRO_5046462848" description="Lipoprotein" evidence="2">
    <location>
        <begin position="21"/>
        <end position="210"/>
    </location>
</feature>
<evidence type="ECO:0008006" key="5">
    <source>
        <dbReference type="Google" id="ProtNLM"/>
    </source>
</evidence>
<feature type="compositionally biased region" description="Low complexity" evidence="1">
    <location>
        <begin position="37"/>
        <end position="48"/>
    </location>
</feature>